<feature type="repeat" description="HEAT" evidence="13">
    <location>
        <begin position="1019"/>
        <end position="1051"/>
    </location>
</feature>
<keyword evidence="9" id="KW-0206">Cytoskeleton</keyword>
<evidence type="ECO:0000256" key="14">
    <source>
        <dbReference type="PROSITE-ProRule" id="PRU10141"/>
    </source>
</evidence>
<keyword evidence="7" id="KW-0418">Kinase</keyword>
<gene>
    <name evidence="16" type="ORF">PSON_ATCC_30995.1.T0110480</name>
</gene>
<keyword evidence="6 14" id="KW-0547">Nucleotide-binding</keyword>
<keyword evidence="5" id="KW-0808">Transferase</keyword>
<protein>
    <recommendedName>
        <fullName evidence="2">non-specific serine/threonine protein kinase</fullName>
        <ecNumber evidence="2">2.7.11.1</ecNumber>
    </recommendedName>
    <alternativeName>
        <fullName evidence="12">Fused homolog</fullName>
    </alternativeName>
</protein>
<dbReference type="InterPro" id="IPR000719">
    <property type="entry name" value="Prot_kinase_dom"/>
</dbReference>
<organism evidence="16 17">
    <name type="scientific">Paramecium sonneborni</name>
    <dbReference type="NCBI Taxonomy" id="65129"/>
    <lineage>
        <taxon>Eukaryota</taxon>
        <taxon>Sar</taxon>
        <taxon>Alveolata</taxon>
        <taxon>Ciliophora</taxon>
        <taxon>Intramacronucleata</taxon>
        <taxon>Oligohymenophorea</taxon>
        <taxon>Peniculida</taxon>
        <taxon>Parameciidae</taxon>
        <taxon>Paramecium</taxon>
    </lineage>
</organism>
<sequence length="1133" mass="130075">MENYHVLHLIGEGSFGKVYKGRWKKSNQMAALKFISKRGKTEKDLSNLRQEIEILRRLKHENIILLLDAFETQGEFCLVTEFAQGELYEILEDDHNLPESEVRKIAQQLVRALHYLHSNRIIHRDMKPQNILLSANGVVKLCDFGFARAMSTNTQVLHSIKGTPLYMAPELVQEQPYNHTVDLWSLGVILYELFVGQPPFYTNQIYSLIQLIIKDPVKYPDNMSPEFKSFLKGLLNKTPSDRLGWPDLLNHPFIQESDQEKYERKKRLEQYSQWAGVENEVIDKRKRSLTPTRDIITYDQTKDTRDVSPRRMPCNDEYWVKCELIANDLQGATQLRCDPGFLDKLLQVLTPPKKPSLHCALKVFGQVITKGNQQEGLDVVKNQQIPIQLVTHVKNILKQGSSELLSELIKTIGLLAKATFDKNIGIDNVFIKFIGMTSQILRIGQNNELVNTIKTIGIFANQASLNPVRSVLFYKELVEHNLALETAKLTKNNITLHKFATQVIGVLIHPIHGEIFSFPWKKGYSIQIQNFNEALPLFESLKNQIVTAYAEIDHMKIYNEQDEQQNLTRISVLRILLQMIRVSKDVHIPKELISSAINSDEALFQGTALLILVQQYKNKNQEYQVNIQQVLEIFENNIQSNPIVSLSAIQLIAELLQQETNFTNQLLNYFNQQLPYKLLSDLVNPNKKQNRTEEIRKLEGSSFGCPSYGFVDGVITLLQKLLFRYNKEQKKLTDLFQLLEKYEIHQLLFQILLNITSRNDVSPKGFVSLLILIHDSIYSNFKALGQLIFLDNSIRVLCTFLKEAQLQSIQEWPSSSGGGMACVNVMSIQIIRIFILAFQEQNCDNVFKELSNQEIVALTLNLIKYLQKDHISLVISFISRLVGNNEEDKQFAQSFVQNNGLAILQKYQVMSVDSINILSQLARISKDFYPNIHSINLYNDLKQQIQSPDSNVRAKVCNLIGNLCRHSSFFYEHLLKFDLINLCIKCCQDPDKHTRKFACFAVGNAGFHSDRLYEQLRPVVPMLVELLRDQEEKTRANAAGALGNFVRNSNALTKDLIKHGALHQLLELVKTDKGSQPTRISLFSIGNLCAYPECRKKFEELQIRQIIEMTLAQTKDQQILKYGKRILIKLDEN</sequence>
<dbReference type="InterPro" id="IPR017441">
    <property type="entry name" value="Protein_kinase_ATP_BS"/>
</dbReference>
<dbReference type="CDD" id="cd14002">
    <property type="entry name" value="STKc_STK36"/>
    <property type="match status" value="1"/>
</dbReference>
<dbReference type="GO" id="GO:0004674">
    <property type="term" value="F:protein serine/threonine kinase activity"/>
    <property type="evidence" value="ECO:0007669"/>
    <property type="project" value="UniProtKB-KW"/>
</dbReference>
<dbReference type="InterPro" id="IPR021133">
    <property type="entry name" value="HEAT_type_2"/>
</dbReference>
<feature type="binding site" evidence="14">
    <location>
        <position position="33"/>
    </location>
    <ligand>
        <name>ATP</name>
        <dbReference type="ChEBI" id="CHEBI:30616"/>
    </ligand>
</feature>
<dbReference type="Proteomes" id="UP000692954">
    <property type="component" value="Unassembled WGS sequence"/>
</dbReference>
<dbReference type="FunFam" id="3.30.200.20:FF:000042">
    <property type="entry name" value="Aurora kinase A"/>
    <property type="match status" value="1"/>
</dbReference>
<dbReference type="Pfam" id="PF00069">
    <property type="entry name" value="Pkinase"/>
    <property type="match status" value="1"/>
</dbReference>
<evidence type="ECO:0000256" key="9">
    <source>
        <dbReference type="ARBA" id="ARBA00023212"/>
    </source>
</evidence>
<comment type="catalytic activity">
    <reaction evidence="10">
        <text>L-threonyl-[protein] + ATP = O-phospho-L-threonyl-[protein] + ADP + H(+)</text>
        <dbReference type="Rhea" id="RHEA:46608"/>
        <dbReference type="Rhea" id="RHEA-COMP:11060"/>
        <dbReference type="Rhea" id="RHEA-COMP:11605"/>
        <dbReference type="ChEBI" id="CHEBI:15378"/>
        <dbReference type="ChEBI" id="CHEBI:30013"/>
        <dbReference type="ChEBI" id="CHEBI:30616"/>
        <dbReference type="ChEBI" id="CHEBI:61977"/>
        <dbReference type="ChEBI" id="CHEBI:456216"/>
        <dbReference type="EC" id="2.7.11.1"/>
    </reaction>
</comment>
<dbReference type="FunFam" id="1.25.10.10:FF:001384">
    <property type="entry name" value="Uncharacterized protein"/>
    <property type="match status" value="1"/>
</dbReference>
<dbReference type="PROSITE" id="PS50011">
    <property type="entry name" value="PROTEIN_KINASE_DOM"/>
    <property type="match status" value="1"/>
</dbReference>
<comment type="caution">
    <text evidence="16">The sequence shown here is derived from an EMBL/GenBank/DDBJ whole genome shotgun (WGS) entry which is preliminary data.</text>
</comment>
<dbReference type="EC" id="2.7.11.1" evidence="2"/>
<dbReference type="EMBL" id="CAJJDN010000011">
    <property type="protein sequence ID" value="CAD8057963.1"/>
    <property type="molecule type" value="Genomic_DNA"/>
</dbReference>
<evidence type="ECO:0000256" key="4">
    <source>
        <dbReference type="ARBA" id="ARBA00022527"/>
    </source>
</evidence>
<evidence type="ECO:0000256" key="8">
    <source>
        <dbReference type="ARBA" id="ARBA00022840"/>
    </source>
</evidence>
<dbReference type="SMART" id="SM00220">
    <property type="entry name" value="S_TKc"/>
    <property type="match status" value="1"/>
</dbReference>
<evidence type="ECO:0000256" key="3">
    <source>
        <dbReference type="ARBA" id="ARBA00022490"/>
    </source>
</evidence>
<evidence type="ECO:0000256" key="13">
    <source>
        <dbReference type="PROSITE-ProRule" id="PRU00103"/>
    </source>
</evidence>
<dbReference type="GO" id="GO:0005737">
    <property type="term" value="C:cytoplasm"/>
    <property type="evidence" value="ECO:0007669"/>
    <property type="project" value="TreeGrafter"/>
</dbReference>
<comment type="catalytic activity">
    <reaction evidence="11">
        <text>L-seryl-[protein] + ATP = O-phospho-L-seryl-[protein] + ADP + H(+)</text>
        <dbReference type="Rhea" id="RHEA:17989"/>
        <dbReference type="Rhea" id="RHEA-COMP:9863"/>
        <dbReference type="Rhea" id="RHEA-COMP:11604"/>
        <dbReference type="ChEBI" id="CHEBI:15378"/>
        <dbReference type="ChEBI" id="CHEBI:29999"/>
        <dbReference type="ChEBI" id="CHEBI:30616"/>
        <dbReference type="ChEBI" id="CHEBI:83421"/>
        <dbReference type="ChEBI" id="CHEBI:456216"/>
        <dbReference type="EC" id="2.7.11.1"/>
    </reaction>
</comment>
<dbReference type="FunFam" id="1.10.510.10:FF:000292">
    <property type="entry name" value="Serine/threonine-protein kinase 36"/>
    <property type="match status" value="1"/>
</dbReference>
<feature type="domain" description="Protein kinase" evidence="15">
    <location>
        <begin position="4"/>
        <end position="254"/>
    </location>
</feature>
<evidence type="ECO:0000256" key="10">
    <source>
        <dbReference type="ARBA" id="ARBA00047899"/>
    </source>
</evidence>
<dbReference type="OrthoDB" id="266718at2759"/>
<evidence type="ECO:0000256" key="1">
    <source>
        <dbReference type="ARBA" id="ARBA00004245"/>
    </source>
</evidence>
<name>A0A8S1KWM2_9CILI</name>
<evidence type="ECO:0000256" key="7">
    <source>
        <dbReference type="ARBA" id="ARBA00022777"/>
    </source>
</evidence>
<evidence type="ECO:0000256" key="6">
    <source>
        <dbReference type="ARBA" id="ARBA00022741"/>
    </source>
</evidence>
<dbReference type="InterPro" id="IPR008271">
    <property type="entry name" value="Ser/Thr_kinase_AS"/>
</dbReference>
<dbReference type="GO" id="GO:0005524">
    <property type="term" value="F:ATP binding"/>
    <property type="evidence" value="ECO:0007669"/>
    <property type="project" value="UniProtKB-UniRule"/>
</dbReference>
<keyword evidence="3" id="KW-0963">Cytoplasm</keyword>
<accession>A0A8S1KWM2</accession>
<dbReference type="PROSITE" id="PS00108">
    <property type="entry name" value="PROTEIN_KINASE_ST"/>
    <property type="match status" value="1"/>
</dbReference>
<keyword evidence="17" id="KW-1185">Reference proteome</keyword>
<evidence type="ECO:0000256" key="2">
    <source>
        <dbReference type="ARBA" id="ARBA00012513"/>
    </source>
</evidence>
<proteinExistence type="predicted"/>
<dbReference type="InterPro" id="IPR000225">
    <property type="entry name" value="Armadillo"/>
</dbReference>
<comment type="subcellular location">
    <subcellularLocation>
        <location evidence="1">Cytoplasm</location>
        <location evidence="1">Cytoskeleton</location>
    </subcellularLocation>
</comment>
<evidence type="ECO:0000313" key="16">
    <source>
        <dbReference type="EMBL" id="CAD8057963.1"/>
    </source>
</evidence>
<evidence type="ECO:0000259" key="15">
    <source>
        <dbReference type="PROSITE" id="PS50011"/>
    </source>
</evidence>
<dbReference type="GO" id="GO:0005856">
    <property type="term" value="C:cytoskeleton"/>
    <property type="evidence" value="ECO:0007669"/>
    <property type="project" value="UniProtKB-SubCell"/>
</dbReference>
<evidence type="ECO:0000256" key="11">
    <source>
        <dbReference type="ARBA" id="ARBA00048679"/>
    </source>
</evidence>
<dbReference type="PANTHER" id="PTHR22983:SF6">
    <property type="entry name" value="SERINE_THREONINE-PROTEIN KINASE 36"/>
    <property type="match status" value="1"/>
</dbReference>
<evidence type="ECO:0000313" key="17">
    <source>
        <dbReference type="Proteomes" id="UP000692954"/>
    </source>
</evidence>
<evidence type="ECO:0000256" key="5">
    <source>
        <dbReference type="ARBA" id="ARBA00022679"/>
    </source>
</evidence>
<dbReference type="PROSITE" id="PS00107">
    <property type="entry name" value="PROTEIN_KINASE_ATP"/>
    <property type="match status" value="1"/>
</dbReference>
<dbReference type="PANTHER" id="PTHR22983">
    <property type="entry name" value="PROTEIN KINASE RELATED"/>
    <property type="match status" value="1"/>
</dbReference>
<evidence type="ECO:0000256" key="12">
    <source>
        <dbReference type="ARBA" id="ARBA00075375"/>
    </source>
</evidence>
<reference evidence="16" key="1">
    <citation type="submission" date="2021-01" db="EMBL/GenBank/DDBJ databases">
        <authorList>
            <consortium name="Genoscope - CEA"/>
            <person name="William W."/>
        </authorList>
    </citation>
    <scope>NUCLEOTIDE SEQUENCE</scope>
</reference>
<dbReference type="PROSITE" id="PS50077">
    <property type="entry name" value="HEAT_REPEAT"/>
    <property type="match status" value="1"/>
</dbReference>
<keyword evidence="4" id="KW-0723">Serine/threonine-protein kinase</keyword>
<keyword evidence="8 14" id="KW-0067">ATP-binding</keyword>
<dbReference type="Pfam" id="PF00514">
    <property type="entry name" value="Arm"/>
    <property type="match status" value="1"/>
</dbReference>
<dbReference type="AlphaFoldDB" id="A0A8S1KWM2"/>